<keyword evidence="7" id="KW-0547">Nucleotide-binding</keyword>
<dbReference type="KEGG" id="ares:IWH25_17085"/>
<keyword evidence="8" id="KW-0067">ATP-binding</keyword>
<dbReference type="SUPFAM" id="SSF52540">
    <property type="entry name" value="P-loop containing nucleoside triphosphate hydrolases"/>
    <property type="match status" value="1"/>
</dbReference>
<comment type="subcellular location">
    <subcellularLocation>
        <location evidence="1">Cytoplasm</location>
    </subcellularLocation>
</comment>
<keyword evidence="5" id="KW-0819">tRNA processing</keyword>
<keyword evidence="6" id="KW-0479">Metal-binding</keyword>
<dbReference type="Pfam" id="PF02367">
    <property type="entry name" value="TsaE"/>
    <property type="match status" value="1"/>
</dbReference>
<keyword evidence="12" id="KW-1185">Reference proteome</keyword>
<evidence type="ECO:0000256" key="5">
    <source>
        <dbReference type="ARBA" id="ARBA00022694"/>
    </source>
</evidence>
<dbReference type="PANTHER" id="PTHR33540:SF2">
    <property type="entry name" value="TRNA THREONYLCARBAMOYLADENOSINE BIOSYNTHESIS PROTEIN TSAE"/>
    <property type="match status" value="1"/>
</dbReference>
<dbReference type="GO" id="GO:0005524">
    <property type="term" value="F:ATP binding"/>
    <property type="evidence" value="ECO:0007669"/>
    <property type="project" value="UniProtKB-KW"/>
</dbReference>
<reference evidence="11" key="1">
    <citation type="submission" date="2020-11" db="EMBL/GenBank/DDBJ databases">
        <title>Azospira restricta DSM 18626 genome sequence.</title>
        <authorList>
            <person name="Moe W.M."/>
        </authorList>
    </citation>
    <scope>NUCLEOTIDE SEQUENCE</scope>
    <source>
        <strain evidence="11">DSM 18626</strain>
    </source>
</reference>
<keyword evidence="4" id="KW-0963">Cytoplasm</keyword>
<evidence type="ECO:0000256" key="6">
    <source>
        <dbReference type="ARBA" id="ARBA00022723"/>
    </source>
</evidence>
<gene>
    <name evidence="11" type="primary">tsaE</name>
    <name evidence="11" type="ORF">IWH25_17085</name>
</gene>
<evidence type="ECO:0000256" key="9">
    <source>
        <dbReference type="ARBA" id="ARBA00022842"/>
    </source>
</evidence>
<dbReference type="GO" id="GO:0046872">
    <property type="term" value="F:metal ion binding"/>
    <property type="evidence" value="ECO:0007669"/>
    <property type="project" value="UniProtKB-KW"/>
</dbReference>
<dbReference type="GO" id="GO:0002949">
    <property type="term" value="P:tRNA threonylcarbamoyladenosine modification"/>
    <property type="evidence" value="ECO:0007669"/>
    <property type="project" value="InterPro"/>
</dbReference>
<proteinExistence type="inferred from homology"/>
<name>A0A974PXS0_9RHOO</name>
<protein>
    <recommendedName>
        <fullName evidence="3">tRNA threonylcarbamoyladenosine biosynthesis protein TsaE</fullName>
    </recommendedName>
    <alternativeName>
        <fullName evidence="10">t(6)A37 threonylcarbamoyladenosine biosynthesis protein TsaE</fullName>
    </alternativeName>
</protein>
<dbReference type="InterPro" id="IPR027417">
    <property type="entry name" value="P-loop_NTPase"/>
</dbReference>
<evidence type="ECO:0000256" key="1">
    <source>
        <dbReference type="ARBA" id="ARBA00004496"/>
    </source>
</evidence>
<evidence type="ECO:0000313" key="12">
    <source>
        <dbReference type="Proteomes" id="UP000663444"/>
    </source>
</evidence>
<dbReference type="AlphaFoldDB" id="A0A974PXS0"/>
<evidence type="ECO:0000256" key="3">
    <source>
        <dbReference type="ARBA" id="ARBA00019010"/>
    </source>
</evidence>
<sequence length="143" mass="15364">MVVYLDGDLGAGKTTLVRAMLRALGHAGPVKSPTYTLVEVYVISSLYWYHFDFYRFNHPEEFVDAGLGEYFRSDSVCLVEWPDKAAGYVPPPDLVVALAFAGNGRRAVLSPRSPEGRQCLSDFPTAAAASCCASPAAPPSSSS</sequence>
<evidence type="ECO:0000256" key="8">
    <source>
        <dbReference type="ARBA" id="ARBA00022840"/>
    </source>
</evidence>
<comment type="similarity">
    <text evidence="2">Belongs to the TsaE family.</text>
</comment>
<keyword evidence="9" id="KW-0460">Magnesium</keyword>
<accession>A0A974PXS0</accession>
<dbReference type="GO" id="GO:0005737">
    <property type="term" value="C:cytoplasm"/>
    <property type="evidence" value="ECO:0007669"/>
    <property type="project" value="UniProtKB-SubCell"/>
</dbReference>
<dbReference type="Proteomes" id="UP000663444">
    <property type="component" value="Chromosome"/>
</dbReference>
<dbReference type="NCBIfam" id="TIGR00150">
    <property type="entry name" value="T6A_YjeE"/>
    <property type="match status" value="1"/>
</dbReference>
<evidence type="ECO:0000256" key="4">
    <source>
        <dbReference type="ARBA" id="ARBA00022490"/>
    </source>
</evidence>
<evidence type="ECO:0000256" key="10">
    <source>
        <dbReference type="ARBA" id="ARBA00032441"/>
    </source>
</evidence>
<dbReference type="EMBL" id="CP064781">
    <property type="protein sequence ID" value="QRJ63434.1"/>
    <property type="molecule type" value="Genomic_DNA"/>
</dbReference>
<dbReference type="InterPro" id="IPR003442">
    <property type="entry name" value="T6A_TsaE"/>
</dbReference>
<evidence type="ECO:0000256" key="7">
    <source>
        <dbReference type="ARBA" id="ARBA00022741"/>
    </source>
</evidence>
<organism evidence="11 12">
    <name type="scientific">Azospira restricta</name>
    <dbReference type="NCBI Taxonomy" id="404405"/>
    <lineage>
        <taxon>Bacteria</taxon>
        <taxon>Pseudomonadati</taxon>
        <taxon>Pseudomonadota</taxon>
        <taxon>Betaproteobacteria</taxon>
        <taxon>Rhodocyclales</taxon>
        <taxon>Rhodocyclaceae</taxon>
        <taxon>Azospira</taxon>
    </lineage>
</organism>
<evidence type="ECO:0000256" key="2">
    <source>
        <dbReference type="ARBA" id="ARBA00007599"/>
    </source>
</evidence>
<dbReference type="Gene3D" id="3.40.50.300">
    <property type="entry name" value="P-loop containing nucleotide triphosphate hydrolases"/>
    <property type="match status" value="1"/>
</dbReference>
<dbReference type="PANTHER" id="PTHR33540">
    <property type="entry name" value="TRNA THREONYLCARBAMOYLADENOSINE BIOSYNTHESIS PROTEIN TSAE"/>
    <property type="match status" value="1"/>
</dbReference>
<evidence type="ECO:0000313" key="11">
    <source>
        <dbReference type="EMBL" id="QRJ63434.1"/>
    </source>
</evidence>